<proteinExistence type="predicted"/>
<dbReference type="EMBL" id="CADEBC010000083">
    <property type="protein sequence ID" value="CAB3222189.1"/>
    <property type="molecule type" value="Genomic_DNA"/>
</dbReference>
<gene>
    <name evidence="2" type="ORF">APLA_LOCUS905</name>
</gene>
<comment type="caution">
    <text evidence="2">The sequence shown here is derived from an EMBL/GenBank/DDBJ whole genome shotgun (WGS) entry which is preliminary data.</text>
</comment>
<dbReference type="PRINTS" id="PR00180">
    <property type="entry name" value="CRETINALDHBP"/>
</dbReference>
<keyword evidence="3" id="KW-1185">Reference proteome</keyword>
<dbReference type="GO" id="GO:1902936">
    <property type="term" value="F:phosphatidylinositol bisphosphate binding"/>
    <property type="evidence" value="ECO:0007669"/>
    <property type="project" value="TreeGrafter"/>
</dbReference>
<dbReference type="OrthoDB" id="6668876at2759"/>
<name>A0A8S0YRQ0_ARCPL</name>
<dbReference type="Pfam" id="PF00650">
    <property type="entry name" value="CRAL_TRIO"/>
    <property type="match status" value="1"/>
</dbReference>
<dbReference type="Gene3D" id="3.40.525.10">
    <property type="entry name" value="CRAL-TRIO lipid binding domain"/>
    <property type="match status" value="1"/>
</dbReference>
<dbReference type="InterPro" id="IPR036273">
    <property type="entry name" value="CRAL/TRIO_N_dom_sf"/>
</dbReference>
<dbReference type="PROSITE" id="PS50191">
    <property type="entry name" value="CRAL_TRIO"/>
    <property type="match status" value="1"/>
</dbReference>
<reference evidence="2 3" key="1">
    <citation type="submission" date="2020-04" db="EMBL/GenBank/DDBJ databases">
        <authorList>
            <person name="Wallbank WR R."/>
            <person name="Pardo Diaz C."/>
            <person name="Kozak K."/>
            <person name="Martin S."/>
            <person name="Jiggins C."/>
            <person name="Moest M."/>
            <person name="Warren A I."/>
            <person name="Byers J.R.P. K."/>
            <person name="Montejo-Kovacevich G."/>
            <person name="Yen C E."/>
        </authorList>
    </citation>
    <scope>NUCLEOTIDE SEQUENCE [LARGE SCALE GENOMIC DNA]</scope>
</reference>
<dbReference type="GO" id="GO:0016020">
    <property type="term" value="C:membrane"/>
    <property type="evidence" value="ECO:0007669"/>
    <property type="project" value="TreeGrafter"/>
</dbReference>
<dbReference type="CDD" id="cd00170">
    <property type="entry name" value="SEC14"/>
    <property type="match status" value="1"/>
</dbReference>
<feature type="domain" description="CRAL-TRIO" evidence="1">
    <location>
        <begin position="111"/>
        <end position="258"/>
    </location>
</feature>
<dbReference type="InterPro" id="IPR036865">
    <property type="entry name" value="CRAL-TRIO_dom_sf"/>
</dbReference>
<dbReference type="AlphaFoldDB" id="A0A8S0YRQ0"/>
<evidence type="ECO:0000313" key="2">
    <source>
        <dbReference type="EMBL" id="CAB3222189.1"/>
    </source>
</evidence>
<evidence type="ECO:0000313" key="3">
    <source>
        <dbReference type="Proteomes" id="UP000494106"/>
    </source>
</evidence>
<dbReference type="SUPFAM" id="SSF52087">
    <property type="entry name" value="CRAL/TRIO domain"/>
    <property type="match status" value="1"/>
</dbReference>
<accession>A0A8S0YRQ0</accession>
<evidence type="ECO:0000259" key="1">
    <source>
        <dbReference type="PROSITE" id="PS50191"/>
    </source>
</evidence>
<dbReference type="PANTHER" id="PTHR10174:SF222">
    <property type="entry name" value="GH10083P-RELATED"/>
    <property type="match status" value="1"/>
</dbReference>
<dbReference type="Proteomes" id="UP000494106">
    <property type="component" value="Unassembled WGS sequence"/>
</dbReference>
<organism evidence="2 3">
    <name type="scientific">Arctia plantaginis</name>
    <name type="common">Wood tiger moth</name>
    <name type="synonym">Phalaena plantaginis</name>
    <dbReference type="NCBI Taxonomy" id="874455"/>
    <lineage>
        <taxon>Eukaryota</taxon>
        <taxon>Metazoa</taxon>
        <taxon>Ecdysozoa</taxon>
        <taxon>Arthropoda</taxon>
        <taxon>Hexapoda</taxon>
        <taxon>Insecta</taxon>
        <taxon>Pterygota</taxon>
        <taxon>Neoptera</taxon>
        <taxon>Endopterygota</taxon>
        <taxon>Lepidoptera</taxon>
        <taxon>Glossata</taxon>
        <taxon>Ditrysia</taxon>
        <taxon>Noctuoidea</taxon>
        <taxon>Erebidae</taxon>
        <taxon>Arctiinae</taxon>
        <taxon>Arctia</taxon>
    </lineage>
</organism>
<sequence length="312" mass="36750">MDVIKPSPVLKFNENQLQTVRKTLGYEDINRLKQDIQQFDDWIQKQSHFRTKNFDPEFLERLLIYNKGHIERAKKKFDKLCTCLNLMPDYLIGLDPKHEFIPLFEVFESFLLPMPTDENYRVVFIVATGREHEDYQLIHFYRYLFVIIYYFLTHDYCQGFEIVSDIRKITAKTITMINPMVLHKGLMLLTDCLGQRIKKIHFFNNSKFFEAVLFLTKQALSAKLKERIVVHSDYEGLYNHIPKEHVPKDYGGDALSVKELTDNLRKELSSDEHIAYLKFMEQAATDESCRLPCAFNEEYSGMPGSFKSLTVD</sequence>
<dbReference type="InterPro" id="IPR001251">
    <property type="entry name" value="CRAL-TRIO_dom"/>
</dbReference>
<dbReference type="SUPFAM" id="SSF46938">
    <property type="entry name" value="CRAL/TRIO N-terminal domain"/>
    <property type="match status" value="1"/>
</dbReference>
<protein>
    <recommendedName>
        <fullName evidence="1">CRAL-TRIO domain-containing protein</fullName>
    </recommendedName>
</protein>
<dbReference type="PANTHER" id="PTHR10174">
    <property type="entry name" value="ALPHA-TOCOPHEROL TRANSFER PROTEIN-RELATED"/>
    <property type="match status" value="1"/>
</dbReference>